<dbReference type="EMBL" id="LAZR01017881">
    <property type="protein sequence ID" value="KKL98581.1"/>
    <property type="molecule type" value="Genomic_DNA"/>
</dbReference>
<organism evidence="1">
    <name type="scientific">marine sediment metagenome</name>
    <dbReference type="NCBI Taxonomy" id="412755"/>
    <lineage>
        <taxon>unclassified sequences</taxon>
        <taxon>metagenomes</taxon>
        <taxon>ecological metagenomes</taxon>
    </lineage>
</organism>
<name>A0A0F9H6I3_9ZZZZ</name>
<gene>
    <name evidence="1" type="ORF">LCGC14_1823000</name>
</gene>
<accession>A0A0F9H6I3</accession>
<comment type="caution">
    <text evidence="1">The sequence shown here is derived from an EMBL/GenBank/DDBJ whole genome shotgun (WGS) entry which is preliminary data.</text>
</comment>
<proteinExistence type="predicted"/>
<evidence type="ECO:0000313" key="1">
    <source>
        <dbReference type="EMBL" id="KKL98581.1"/>
    </source>
</evidence>
<dbReference type="AlphaFoldDB" id="A0A0F9H6I3"/>
<reference evidence="1" key="1">
    <citation type="journal article" date="2015" name="Nature">
        <title>Complex archaea that bridge the gap between prokaryotes and eukaryotes.</title>
        <authorList>
            <person name="Spang A."/>
            <person name="Saw J.H."/>
            <person name="Jorgensen S.L."/>
            <person name="Zaremba-Niedzwiedzka K."/>
            <person name="Martijn J."/>
            <person name="Lind A.E."/>
            <person name="van Eijk R."/>
            <person name="Schleper C."/>
            <person name="Guy L."/>
            <person name="Ettema T.J."/>
        </authorList>
    </citation>
    <scope>NUCLEOTIDE SEQUENCE</scope>
</reference>
<sequence>MGLPRDGTGVSVQVGLWSTVHIVDVGATATETSLSMQSNWVRLWADVDAFILRGPGPTAATTDTPITAKTAEYMSVAKSVDKISALMATATGTLWITEQQ</sequence>
<protein>
    <submittedName>
        <fullName evidence="1">Uncharacterized protein</fullName>
    </submittedName>
</protein>